<evidence type="ECO:0000313" key="8">
    <source>
        <dbReference type="Proteomes" id="UP000029868"/>
    </source>
</evidence>
<evidence type="ECO:0000256" key="1">
    <source>
        <dbReference type="ARBA" id="ARBA00001946"/>
    </source>
</evidence>
<evidence type="ECO:0000313" key="7">
    <source>
        <dbReference type="EMBL" id="KGJ97492.1"/>
    </source>
</evidence>
<evidence type="ECO:0000256" key="2">
    <source>
        <dbReference type="ARBA" id="ARBA00012528"/>
    </source>
</evidence>
<protein>
    <recommendedName>
        <fullName evidence="2">diguanylate cyclase</fullName>
        <ecNumber evidence="2">2.7.7.65</ecNumber>
    </recommendedName>
</protein>
<dbReference type="Pfam" id="PF00990">
    <property type="entry name" value="GGDEF"/>
    <property type="match status" value="1"/>
</dbReference>
<feature type="domain" description="GGDEF" evidence="6">
    <location>
        <begin position="156"/>
        <end position="291"/>
    </location>
</feature>
<dbReference type="PATRIC" id="fig|28229.3.peg.237"/>
<gene>
    <name evidence="7" type="ORF">GAB14E_1081</name>
</gene>
<dbReference type="GO" id="GO:0043709">
    <property type="term" value="P:cell adhesion involved in single-species biofilm formation"/>
    <property type="evidence" value="ECO:0007669"/>
    <property type="project" value="TreeGrafter"/>
</dbReference>
<keyword evidence="5" id="KW-0812">Transmembrane</keyword>
<dbReference type="EC" id="2.7.7.65" evidence="2"/>
<dbReference type="InterPro" id="IPR043128">
    <property type="entry name" value="Rev_trsase/Diguanyl_cyclase"/>
</dbReference>
<comment type="catalytic activity">
    <reaction evidence="3">
        <text>2 GTP = 3',3'-c-di-GMP + 2 diphosphate</text>
        <dbReference type="Rhea" id="RHEA:24898"/>
        <dbReference type="ChEBI" id="CHEBI:33019"/>
        <dbReference type="ChEBI" id="CHEBI:37565"/>
        <dbReference type="ChEBI" id="CHEBI:58805"/>
        <dbReference type="EC" id="2.7.7.65"/>
    </reaction>
</comment>
<dbReference type="InterPro" id="IPR029787">
    <property type="entry name" value="Nucleotide_cyclase"/>
</dbReference>
<keyword evidence="5" id="KW-1133">Transmembrane helix</keyword>
<proteinExistence type="predicted"/>
<evidence type="ECO:0000256" key="3">
    <source>
        <dbReference type="ARBA" id="ARBA00034247"/>
    </source>
</evidence>
<dbReference type="FunFam" id="3.30.70.270:FF:000001">
    <property type="entry name" value="Diguanylate cyclase domain protein"/>
    <property type="match status" value="1"/>
</dbReference>
<dbReference type="InterPro" id="IPR050469">
    <property type="entry name" value="Diguanylate_Cyclase"/>
</dbReference>
<feature type="transmembrane region" description="Helical" evidence="5">
    <location>
        <begin position="34"/>
        <end position="55"/>
    </location>
</feature>
<dbReference type="SMART" id="SM00267">
    <property type="entry name" value="GGDEF"/>
    <property type="match status" value="1"/>
</dbReference>
<dbReference type="EMBL" id="JQEC01000002">
    <property type="protein sequence ID" value="KGJ97492.1"/>
    <property type="molecule type" value="Genomic_DNA"/>
</dbReference>
<evidence type="ECO:0000256" key="4">
    <source>
        <dbReference type="SAM" id="Coils"/>
    </source>
</evidence>
<sequence length="293" mass="33425">MKQYVISKATGYASLLMLYPPVSRAMTAEDTEHLCIGMGFFLGIIVASLVALFLTRHGRNKYQQMSLRLKLAQNNSTVAEQAMQTLAKEQQDSQDLLEERVQERTLELNIALQELESANQELERKNVLDELTGLHNRRFYDQKILAEYRRSRRNLTPLSLVVIDIDHFKSVNDNYGHLAGDQCLIWLAKFMKQSLKRSADKAFRYGGEEFCLILPNTDVEGALLVAEQLRLQITEQAFSFQEIEIALTISCGICTYQQEADIGPEQIFSGADKALYQAKHHGRNQTQQYILTE</sequence>
<name>A0A099L5Q6_COLPS</name>
<comment type="cofactor">
    <cofactor evidence="1">
        <name>Mg(2+)</name>
        <dbReference type="ChEBI" id="CHEBI:18420"/>
    </cofactor>
</comment>
<feature type="coiled-coil region" evidence="4">
    <location>
        <begin position="69"/>
        <end position="132"/>
    </location>
</feature>
<dbReference type="NCBIfam" id="TIGR00254">
    <property type="entry name" value="GGDEF"/>
    <property type="match status" value="1"/>
</dbReference>
<comment type="caution">
    <text evidence="7">The sequence shown here is derived from an EMBL/GenBank/DDBJ whole genome shotgun (WGS) entry which is preliminary data.</text>
</comment>
<dbReference type="Proteomes" id="UP000029868">
    <property type="component" value="Unassembled WGS sequence"/>
</dbReference>
<dbReference type="SUPFAM" id="SSF55073">
    <property type="entry name" value="Nucleotide cyclase"/>
    <property type="match status" value="1"/>
</dbReference>
<dbReference type="Gene3D" id="3.30.70.270">
    <property type="match status" value="1"/>
</dbReference>
<reference evidence="7 8" key="1">
    <citation type="submission" date="2014-08" db="EMBL/GenBank/DDBJ databases">
        <title>Genomic and Phenotypic Diversity of Colwellia psychrerythraea strains from Disparate Marine Basins.</title>
        <authorList>
            <person name="Techtmann S.M."/>
            <person name="Stelling S.C."/>
            <person name="Utturkar S.M."/>
            <person name="Alshibli N."/>
            <person name="Harris A."/>
            <person name="Brown S.D."/>
            <person name="Hazen T.C."/>
        </authorList>
    </citation>
    <scope>NUCLEOTIDE SEQUENCE [LARGE SCALE GENOMIC DNA]</scope>
    <source>
        <strain evidence="7 8">GAB14E</strain>
    </source>
</reference>
<keyword evidence="5" id="KW-0472">Membrane</keyword>
<organism evidence="7 8">
    <name type="scientific">Colwellia psychrerythraea</name>
    <name type="common">Vibrio psychroerythus</name>
    <dbReference type="NCBI Taxonomy" id="28229"/>
    <lineage>
        <taxon>Bacteria</taxon>
        <taxon>Pseudomonadati</taxon>
        <taxon>Pseudomonadota</taxon>
        <taxon>Gammaproteobacteria</taxon>
        <taxon>Alteromonadales</taxon>
        <taxon>Colwelliaceae</taxon>
        <taxon>Colwellia</taxon>
    </lineage>
</organism>
<dbReference type="GO" id="GO:1902201">
    <property type="term" value="P:negative regulation of bacterial-type flagellum-dependent cell motility"/>
    <property type="evidence" value="ECO:0007669"/>
    <property type="project" value="TreeGrafter"/>
</dbReference>
<accession>A0A099L5Q6</accession>
<dbReference type="PANTHER" id="PTHR45138:SF9">
    <property type="entry name" value="DIGUANYLATE CYCLASE DGCM-RELATED"/>
    <property type="match status" value="1"/>
</dbReference>
<dbReference type="GO" id="GO:0052621">
    <property type="term" value="F:diguanylate cyclase activity"/>
    <property type="evidence" value="ECO:0007669"/>
    <property type="project" value="UniProtKB-EC"/>
</dbReference>
<dbReference type="PANTHER" id="PTHR45138">
    <property type="entry name" value="REGULATORY COMPONENTS OF SENSORY TRANSDUCTION SYSTEM"/>
    <property type="match status" value="1"/>
</dbReference>
<dbReference type="AlphaFoldDB" id="A0A099L5Q6"/>
<keyword evidence="4" id="KW-0175">Coiled coil</keyword>
<dbReference type="CDD" id="cd01949">
    <property type="entry name" value="GGDEF"/>
    <property type="match status" value="1"/>
</dbReference>
<dbReference type="PROSITE" id="PS50887">
    <property type="entry name" value="GGDEF"/>
    <property type="match status" value="1"/>
</dbReference>
<evidence type="ECO:0000259" key="6">
    <source>
        <dbReference type="PROSITE" id="PS50887"/>
    </source>
</evidence>
<dbReference type="RefSeq" id="WP_231561956.1">
    <property type="nucleotide sequence ID" value="NZ_JQEC01000002.1"/>
</dbReference>
<dbReference type="InterPro" id="IPR000160">
    <property type="entry name" value="GGDEF_dom"/>
</dbReference>
<dbReference type="GO" id="GO:0005886">
    <property type="term" value="C:plasma membrane"/>
    <property type="evidence" value="ECO:0007669"/>
    <property type="project" value="TreeGrafter"/>
</dbReference>
<evidence type="ECO:0000256" key="5">
    <source>
        <dbReference type="SAM" id="Phobius"/>
    </source>
</evidence>